<dbReference type="InterPro" id="IPR038502">
    <property type="entry name" value="M1_LTA-4_hydro/amino_C_sf"/>
</dbReference>
<dbReference type="SUPFAM" id="SSF48371">
    <property type="entry name" value="ARM repeat"/>
    <property type="match status" value="1"/>
</dbReference>
<dbReference type="Gene3D" id="1.25.40.320">
    <property type="entry name" value="Peptidase M1, leukotriene A4 hydrolase/aminopeptidase C-terminal domain"/>
    <property type="match status" value="1"/>
</dbReference>
<comment type="caution">
    <text evidence="9">The sequence shown here is derived from an EMBL/GenBank/DDBJ whole genome shotgun (WGS) entry which is preliminary data.</text>
</comment>
<dbReference type="Gene3D" id="1.10.390.10">
    <property type="entry name" value="Neutral Protease Domain 2"/>
    <property type="match status" value="1"/>
</dbReference>
<dbReference type="InterPro" id="IPR014782">
    <property type="entry name" value="Peptidase_M1_dom"/>
</dbReference>
<evidence type="ECO:0000256" key="1">
    <source>
        <dbReference type="ARBA" id="ARBA00001947"/>
    </source>
</evidence>
<dbReference type="SMART" id="SM01263">
    <property type="entry name" value="Leuk-A4-hydro_C"/>
    <property type="match status" value="1"/>
</dbReference>
<keyword evidence="3" id="KW-0645">Protease</keyword>
<dbReference type="InterPro" id="IPR034015">
    <property type="entry name" value="M1_LTA4H"/>
</dbReference>
<dbReference type="GO" id="GO:0005829">
    <property type="term" value="C:cytosol"/>
    <property type="evidence" value="ECO:0007669"/>
    <property type="project" value="TreeGrafter"/>
</dbReference>
<sequence length="292" mass="33915">MCFTGRLHGQAVLEFDAIIGLKALKESVDHFVETGEEKFSALVPNLKDEDPDDAFSSVPYEKGFNLLFYLEKLVGGSTIFEPYVKAHVENFSHKSITTSDFKDFLYRYFEKHHSDKIRLLDSVNWEAWFHKSGMPIVDNHFDQTLAKACEDLANKWDAARDDASGPWPRIEFDRFTTEQKMGFLEKLLLKKPFPHKTLEALESSYELTKFKNAEIRFRWQWLCLNAEYEEIFPQVVDFVTSVGRMKFVRPLYRQLNKCKNGSELAKKTFQEHRAFYHPICAAMVAKDLGLSA</sequence>
<evidence type="ECO:0000313" key="10">
    <source>
        <dbReference type="Proteomes" id="UP001212841"/>
    </source>
</evidence>
<dbReference type="GO" id="GO:0004301">
    <property type="term" value="F:epoxide hydrolase activity"/>
    <property type="evidence" value="ECO:0007669"/>
    <property type="project" value="TreeGrafter"/>
</dbReference>
<dbReference type="GO" id="GO:0008270">
    <property type="term" value="F:zinc ion binding"/>
    <property type="evidence" value="ECO:0007669"/>
    <property type="project" value="InterPro"/>
</dbReference>
<keyword evidence="6" id="KW-0862">Zinc</keyword>
<keyword evidence="5 9" id="KW-0378">Hydrolase</keyword>
<keyword evidence="10" id="KW-1185">Reference proteome</keyword>
<dbReference type="InterPro" id="IPR015211">
    <property type="entry name" value="Peptidase_M1_C"/>
</dbReference>
<gene>
    <name evidence="9" type="primary">LTA4H</name>
    <name evidence="9" type="ORF">HK097_010591</name>
</gene>
<reference evidence="9" key="1">
    <citation type="submission" date="2020-05" db="EMBL/GenBank/DDBJ databases">
        <title>Phylogenomic resolution of chytrid fungi.</title>
        <authorList>
            <person name="Stajich J.E."/>
            <person name="Amses K."/>
            <person name="Simmons R."/>
            <person name="Seto K."/>
            <person name="Myers J."/>
            <person name="Bonds A."/>
            <person name="Quandt C.A."/>
            <person name="Barry K."/>
            <person name="Liu P."/>
            <person name="Grigoriev I."/>
            <person name="Longcore J.E."/>
            <person name="James T.Y."/>
        </authorList>
    </citation>
    <scope>NUCLEOTIDE SEQUENCE</scope>
    <source>
        <strain evidence="9">JEL0318</strain>
    </source>
</reference>
<dbReference type="AlphaFoldDB" id="A0AAD5X9C1"/>
<evidence type="ECO:0000313" key="9">
    <source>
        <dbReference type="EMBL" id="KAJ3057231.1"/>
    </source>
</evidence>
<evidence type="ECO:0000256" key="7">
    <source>
        <dbReference type="ARBA" id="ARBA00023049"/>
    </source>
</evidence>
<evidence type="ECO:0000256" key="5">
    <source>
        <dbReference type="ARBA" id="ARBA00022801"/>
    </source>
</evidence>
<dbReference type="FunFam" id="1.25.40.320:FF:000001">
    <property type="entry name" value="Leukotriene A(4) hydrolase"/>
    <property type="match status" value="1"/>
</dbReference>
<dbReference type="Proteomes" id="UP001212841">
    <property type="component" value="Unassembled WGS sequence"/>
</dbReference>
<feature type="domain" description="Peptidase M1 leukotriene A4 hydrolase/aminopeptidase C-terminal" evidence="8">
    <location>
        <begin position="144"/>
        <end position="288"/>
    </location>
</feature>
<comment type="similarity">
    <text evidence="2">Belongs to the peptidase M1 family.</text>
</comment>
<dbReference type="PANTHER" id="PTHR45726">
    <property type="entry name" value="LEUKOTRIENE A-4 HYDROLASE"/>
    <property type="match status" value="1"/>
</dbReference>
<evidence type="ECO:0000256" key="4">
    <source>
        <dbReference type="ARBA" id="ARBA00022723"/>
    </source>
</evidence>
<dbReference type="EMBL" id="JADGJD010000008">
    <property type="protein sequence ID" value="KAJ3057231.1"/>
    <property type="molecule type" value="Genomic_DNA"/>
</dbReference>
<evidence type="ECO:0000256" key="2">
    <source>
        <dbReference type="ARBA" id="ARBA00010136"/>
    </source>
</evidence>
<dbReference type="Pfam" id="PF09127">
    <property type="entry name" value="Leuk-A4-hydro_C"/>
    <property type="match status" value="1"/>
</dbReference>
<dbReference type="SUPFAM" id="SSF55486">
    <property type="entry name" value="Metalloproteases ('zincins'), catalytic domain"/>
    <property type="match status" value="1"/>
</dbReference>
<keyword evidence="4" id="KW-0479">Metal-binding</keyword>
<dbReference type="Pfam" id="PF01433">
    <property type="entry name" value="Peptidase_M1"/>
    <property type="match status" value="1"/>
</dbReference>
<dbReference type="GO" id="GO:0006508">
    <property type="term" value="P:proteolysis"/>
    <property type="evidence" value="ECO:0007669"/>
    <property type="project" value="UniProtKB-KW"/>
</dbReference>
<keyword evidence="7" id="KW-0482">Metalloprotease</keyword>
<comment type="cofactor">
    <cofactor evidence="1">
        <name>Zn(2+)</name>
        <dbReference type="ChEBI" id="CHEBI:29105"/>
    </cofactor>
</comment>
<accession>A0AAD5X9C1</accession>
<evidence type="ECO:0000256" key="3">
    <source>
        <dbReference type="ARBA" id="ARBA00022670"/>
    </source>
</evidence>
<name>A0AAD5X9C1_9FUNG</name>
<dbReference type="PANTHER" id="PTHR45726:SF3">
    <property type="entry name" value="LEUKOTRIENE A-4 HYDROLASE"/>
    <property type="match status" value="1"/>
</dbReference>
<dbReference type="InterPro" id="IPR027268">
    <property type="entry name" value="Peptidase_M4/M1_CTD_sf"/>
</dbReference>
<organism evidence="9 10">
    <name type="scientific">Rhizophlyctis rosea</name>
    <dbReference type="NCBI Taxonomy" id="64517"/>
    <lineage>
        <taxon>Eukaryota</taxon>
        <taxon>Fungi</taxon>
        <taxon>Fungi incertae sedis</taxon>
        <taxon>Chytridiomycota</taxon>
        <taxon>Chytridiomycota incertae sedis</taxon>
        <taxon>Chytridiomycetes</taxon>
        <taxon>Rhizophlyctidales</taxon>
        <taxon>Rhizophlyctidaceae</taxon>
        <taxon>Rhizophlyctis</taxon>
    </lineage>
</organism>
<dbReference type="GO" id="GO:0004177">
    <property type="term" value="F:aminopeptidase activity"/>
    <property type="evidence" value="ECO:0007669"/>
    <property type="project" value="TreeGrafter"/>
</dbReference>
<dbReference type="GO" id="GO:0008237">
    <property type="term" value="F:metallopeptidase activity"/>
    <property type="evidence" value="ECO:0007669"/>
    <property type="project" value="UniProtKB-KW"/>
</dbReference>
<evidence type="ECO:0000259" key="8">
    <source>
        <dbReference type="SMART" id="SM01263"/>
    </source>
</evidence>
<dbReference type="InterPro" id="IPR016024">
    <property type="entry name" value="ARM-type_fold"/>
</dbReference>
<protein>
    <submittedName>
        <fullName evidence="9">Leukotriene A-4 hydrolase</fullName>
    </submittedName>
</protein>
<proteinExistence type="inferred from homology"/>
<evidence type="ECO:0000256" key="6">
    <source>
        <dbReference type="ARBA" id="ARBA00022833"/>
    </source>
</evidence>